<dbReference type="GO" id="GO:0005634">
    <property type="term" value="C:nucleus"/>
    <property type="evidence" value="ECO:0007669"/>
    <property type="project" value="UniProtKB-SubCell"/>
</dbReference>
<reference evidence="17" key="2">
    <citation type="submission" date="2025-08" db="UniProtKB">
        <authorList>
            <consortium name="RefSeq"/>
        </authorList>
    </citation>
    <scope>IDENTIFICATION</scope>
    <source>
        <tissue evidence="17">Leaf</tissue>
    </source>
</reference>
<keyword evidence="7 13" id="KW-0378">Hydrolase</keyword>
<dbReference type="GO" id="GO:0046872">
    <property type="term" value="F:metal ion binding"/>
    <property type="evidence" value="ECO:0007669"/>
    <property type="project" value="UniProtKB-KW"/>
</dbReference>
<evidence type="ECO:0000256" key="13">
    <source>
        <dbReference type="RuleBase" id="RU004273"/>
    </source>
</evidence>
<dbReference type="GO" id="GO:0009742">
    <property type="term" value="P:brassinosteroid mediated signaling pathway"/>
    <property type="evidence" value="ECO:0007669"/>
    <property type="project" value="InterPro"/>
</dbReference>
<dbReference type="Gene3D" id="2.120.10.80">
    <property type="entry name" value="Kelch-type beta propeller"/>
    <property type="match status" value="2"/>
</dbReference>
<sequence>MDNLNLWQFPPPPYTTSTTQTLFSTQEELPGPRCGHTLTAVSHHLILFGGFTSVPSGVSDNSLPCLTNSVYCLNSLTKKWKRLYPEGEPPSPRTNHAAVSCGDGVLIQGGMGPSGICNGDLHVLDMSGETFKWKKVVVEEGMAPGPRYGHVMGLAGEKLVIFGGKNGNLVLADTWALSTTTKPNVWERLYPNGDLPPGRVYASASTRDRRYFVLYGGRDQHGMPLGDAYRLESLSSSGFWVWTRSPGLDLSKRYQHAAVFLNPRLHVIGGVLSNTRQVDAEKAVSVLDTSTGVWIDTSNELMRRSLHAAESVGNRIYVYGGLREGVLLDDLLVSGELLSSGPTVPSYLGSSPETPRPPASEMNDSYKPSFSREKLQDLVNKVISTLLRPQTWEPPVDRKFFLSFPELAELCFAAKQIIEQEPTVLQLNAPIKVFGDLHGQFGDLMRLFYEYGYPSRQGDISYIDYLFLGDYVDRGKHSLETIILLLALKVEYPKNIHLIRGNHEAETTNRVYGFFNECIERIVRVCLSVHRIYIFYLFLTNEVMIIFFYANRQELNDGNRAFKLINDFFTHLPLAALIEKKIFCVHGGIGSSVFTVEQIANMKRPVDIDCEYNYKVMKDLLWSDPTAHDTILGIGTNKRGPNIVSFGPDRVNAFCERNGIDLILRGHECVLDGFERFAKGKLITVFSATNYCGIFKNAGAILVIGRNLDVVPKLIHPLPPPISPEENLPDKAWIEVRPLDHTRFLYHVDSERPPTPVRGFPKPEFEQGSTS</sequence>
<evidence type="ECO:0000256" key="8">
    <source>
        <dbReference type="ARBA" id="ARBA00022912"/>
    </source>
</evidence>
<dbReference type="PRINTS" id="PR00114">
    <property type="entry name" value="STPHPHTASE"/>
</dbReference>
<keyword evidence="10" id="KW-0539">Nucleus</keyword>
<organism evidence="16 17">
    <name type="scientific">Raphanus sativus</name>
    <name type="common">Radish</name>
    <name type="synonym">Raphanus raphanistrum var. sativus</name>
    <dbReference type="NCBI Taxonomy" id="3726"/>
    <lineage>
        <taxon>Eukaryota</taxon>
        <taxon>Viridiplantae</taxon>
        <taxon>Streptophyta</taxon>
        <taxon>Embryophyta</taxon>
        <taxon>Tracheophyta</taxon>
        <taxon>Spermatophyta</taxon>
        <taxon>Magnoliopsida</taxon>
        <taxon>eudicotyledons</taxon>
        <taxon>Gunneridae</taxon>
        <taxon>Pentapetalae</taxon>
        <taxon>rosids</taxon>
        <taxon>malvids</taxon>
        <taxon>Brassicales</taxon>
        <taxon>Brassicaceae</taxon>
        <taxon>Brassiceae</taxon>
        <taxon>Raphanus</taxon>
    </lineage>
</organism>
<comment type="similarity">
    <text evidence="3">Belongs to the PPP phosphatase family. BSU subfamily.</text>
</comment>
<feature type="region of interest" description="Disordered" evidence="14">
    <location>
        <begin position="343"/>
        <end position="367"/>
    </location>
</feature>
<dbReference type="SMART" id="SM00156">
    <property type="entry name" value="PP2Ac"/>
    <property type="match status" value="1"/>
</dbReference>
<evidence type="ECO:0000256" key="11">
    <source>
        <dbReference type="ARBA" id="ARBA00047761"/>
    </source>
</evidence>
<dbReference type="InterPro" id="IPR004843">
    <property type="entry name" value="Calcineurin-like_PHP"/>
</dbReference>
<keyword evidence="5" id="KW-0479">Metal-binding</keyword>
<dbReference type="Pfam" id="PF00149">
    <property type="entry name" value="Metallophos"/>
    <property type="match status" value="1"/>
</dbReference>
<dbReference type="InterPro" id="IPR029052">
    <property type="entry name" value="Metallo-depent_PP-like"/>
</dbReference>
<evidence type="ECO:0000256" key="2">
    <source>
        <dbReference type="ARBA" id="ARBA00004123"/>
    </source>
</evidence>
<dbReference type="InterPro" id="IPR011043">
    <property type="entry name" value="Gal_Oxase/kelch_b-propeller"/>
</dbReference>
<reference evidence="16" key="1">
    <citation type="journal article" date="2019" name="Database">
        <title>The radish genome database (RadishGD): an integrated information resource for radish genomics.</title>
        <authorList>
            <person name="Yu H.J."/>
            <person name="Baek S."/>
            <person name="Lee Y.J."/>
            <person name="Cho A."/>
            <person name="Mun J.H."/>
        </authorList>
    </citation>
    <scope>NUCLEOTIDE SEQUENCE [LARGE SCALE GENOMIC DNA]</scope>
    <source>
        <strain evidence="16">cv. WK10039</strain>
    </source>
</reference>
<keyword evidence="4" id="KW-0880">Kelch repeat</keyword>
<evidence type="ECO:0000256" key="5">
    <source>
        <dbReference type="ARBA" id="ARBA00022723"/>
    </source>
</evidence>
<evidence type="ECO:0000256" key="7">
    <source>
        <dbReference type="ARBA" id="ARBA00022801"/>
    </source>
</evidence>
<proteinExistence type="inferred from homology"/>
<dbReference type="SUPFAM" id="SSF50965">
    <property type="entry name" value="Galactose oxidase, central domain"/>
    <property type="match status" value="1"/>
</dbReference>
<evidence type="ECO:0000256" key="1">
    <source>
        <dbReference type="ARBA" id="ARBA00001936"/>
    </source>
</evidence>
<keyword evidence="16" id="KW-1185">Reference proteome</keyword>
<dbReference type="SUPFAM" id="SSF56300">
    <property type="entry name" value="Metallo-dependent phosphatases"/>
    <property type="match status" value="1"/>
</dbReference>
<comment type="cofactor">
    <cofactor evidence="1">
        <name>Mn(2+)</name>
        <dbReference type="ChEBI" id="CHEBI:29035"/>
    </cofactor>
</comment>
<feature type="domain" description="Serine/threonine specific protein phosphatases" evidence="15">
    <location>
        <begin position="499"/>
        <end position="504"/>
    </location>
</feature>
<keyword evidence="8" id="KW-0904">Protein phosphatase</keyword>
<comment type="catalytic activity">
    <reaction evidence="12 13">
        <text>O-phospho-L-threonyl-[protein] + H2O = L-threonyl-[protein] + phosphate</text>
        <dbReference type="Rhea" id="RHEA:47004"/>
        <dbReference type="Rhea" id="RHEA-COMP:11060"/>
        <dbReference type="Rhea" id="RHEA-COMP:11605"/>
        <dbReference type="ChEBI" id="CHEBI:15377"/>
        <dbReference type="ChEBI" id="CHEBI:30013"/>
        <dbReference type="ChEBI" id="CHEBI:43474"/>
        <dbReference type="ChEBI" id="CHEBI:61977"/>
        <dbReference type="EC" id="3.1.3.16"/>
    </reaction>
</comment>
<dbReference type="InterPro" id="IPR015915">
    <property type="entry name" value="Kelch-typ_b-propeller"/>
</dbReference>
<accession>A0A9W3BR64</accession>
<keyword evidence="6" id="KW-0677">Repeat</keyword>
<evidence type="ECO:0000313" key="17">
    <source>
        <dbReference type="RefSeq" id="XP_056841819.1"/>
    </source>
</evidence>
<gene>
    <name evidence="17" type="primary">LOC108860436</name>
</gene>
<dbReference type="AlphaFoldDB" id="A0A9W3BR64"/>
<dbReference type="Pfam" id="PF24681">
    <property type="entry name" value="Kelch_KLHDC2_KLHL20_DRC7"/>
    <property type="match status" value="1"/>
</dbReference>
<dbReference type="Gene3D" id="3.60.21.10">
    <property type="match status" value="1"/>
</dbReference>
<protein>
    <recommendedName>
        <fullName evidence="13">Serine/threonine-protein phosphatase</fullName>
        <ecNumber evidence="13">3.1.3.16</ecNumber>
    </recommendedName>
</protein>
<evidence type="ECO:0000313" key="16">
    <source>
        <dbReference type="Proteomes" id="UP000504610"/>
    </source>
</evidence>
<dbReference type="PIRSF" id="PIRSF036363">
    <property type="entry name" value="PPP_BSU1"/>
    <property type="match status" value="1"/>
</dbReference>
<dbReference type="PROSITE" id="PS00125">
    <property type="entry name" value="SER_THR_PHOSPHATASE"/>
    <property type="match status" value="1"/>
</dbReference>
<dbReference type="PANTHER" id="PTHR46422:SF11">
    <property type="entry name" value="SERINE_THREONINE-PROTEIN PHOSPHATASE"/>
    <property type="match status" value="1"/>
</dbReference>
<keyword evidence="9" id="KW-0464">Manganese</keyword>
<dbReference type="EC" id="3.1.3.16" evidence="13"/>
<dbReference type="GO" id="GO:0004722">
    <property type="term" value="F:protein serine/threonine phosphatase activity"/>
    <property type="evidence" value="ECO:0007669"/>
    <property type="project" value="UniProtKB-EC"/>
</dbReference>
<evidence type="ECO:0000256" key="3">
    <source>
        <dbReference type="ARBA" id="ARBA00005671"/>
    </source>
</evidence>
<evidence type="ECO:0000256" key="14">
    <source>
        <dbReference type="SAM" id="MobiDB-lite"/>
    </source>
</evidence>
<dbReference type="RefSeq" id="XP_056841819.1">
    <property type="nucleotide sequence ID" value="XM_056985839.1"/>
</dbReference>
<name>A0A9W3BR64_RAPSA</name>
<dbReference type="KEGG" id="rsz:108860436"/>
<dbReference type="PANTHER" id="PTHR46422">
    <property type="entry name" value="SERINE/THREONINE-PROTEIN PHOSPHATASE BSL3"/>
    <property type="match status" value="1"/>
</dbReference>
<comment type="catalytic activity">
    <reaction evidence="11">
        <text>O-phospho-L-seryl-[protein] + H2O = L-seryl-[protein] + phosphate</text>
        <dbReference type="Rhea" id="RHEA:20629"/>
        <dbReference type="Rhea" id="RHEA-COMP:9863"/>
        <dbReference type="Rhea" id="RHEA-COMP:11604"/>
        <dbReference type="ChEBI" id="CHEBI:15377"/>
        <dbReference type="ChEBI" id="CHEBI:29999"/>
        <dbReference type="ChEBI" id="CHEBI:43474"/>
        <dbReference type="ChEBI" id="CHEBI:83421"/>
        <dbReference type="EC" id="3.1.3.16"/>
    </reaction>
</comment>
<dbReference type="Proteomes" id="UP000504610">
    <property type="component" value="Chromosome 5"/>
</dbReference>
<dbReference type="OrthoDB" id="309851at2759"/>
<evidence type="ECO:0000256" key="10">
    <source>
        <dbReference type="ARBA" id="ARBA00023242"/>
    </source>
</evidence>
<evidence type="ECO:0000256" key="9">
    <source>
        <dbReference type="ARBA" id="ARBA00023211"/>
    </source>
</evidence>
<dbReference type="InterPro" id="IPR012391">
    <property type="entry name" value="Ser/Thr_prot_Pase_BSU1"/>
</dbReference>
<evidence type="ECO:0000259" key="15">
    <source>
        <dbReference type="PROSITE" id="PS00125"/>
    </source>
</evidence>
<dbReference type="InterPro" id="IPR006186">
    <property type="entry name" value="Ser/Thr-sp_prot-phosphatase"/>
</dbReference>
<evidence type="ECO:0000256" key="4">
    <source>
        <dbReference type="ARBA" id="ARBA00022441"/>
    </source>
</evidence>
<evidence type="ECO:0000256" key="12">
    <source>
        <dbReference type="ARBA" id="ARBA00048336"/>
    </source>
</evidence>
<dbReference type="GeneID" id="108860436"/>
<comment type="subcellular location">
    <subcellularLocation>
        <location evidence="2">Nucleus</location>
    </subcellularLocation>
</comment>
<evidence type="ECO:0000256" key="6">
    <source>
        <dbReference type="ARBA" id="ARBA00022737"/>
    </source>
</evidence>